<dbReference type="OrthoDB" id="2199882at2"/>
<organism evidence="2 3">
    <name type="scientific">Vagococcus humatus</name>
    <dbReference type="NCBI Taxonomy" id="1889241"/>
    <lineage>
        <taxon>Bacteria</taxon>
        <taxon>Bacillati</taxon>
        <taxon>Bacillota</taxon>
        <taxon>Bacilli</taxon>
        <taxon>Lactobacillales</taxon>
        <taxon>Enterococcaceae</taxon>
        <taxon>Vagococcus</taxon>
    </lineage>
</organism>
<protein>
    <recommendedName>
        <fullName evidence="4">WxL domain-containing protein</fullName>
    </recommendedName>
</protein>
<evidence type="ECO:0000256" key="1">
    <source>
        <dbReference type="SAM" id="SignalP"/>
    </source>
</evidence>
<evidence type="ECO:0000313" key="3">
    <source>
        <dbReference type="Proteomes" id="UP000277864"/>
    </source>
</evidence>
<feature type="signal peptide" evidence="1">
    <location>
        <begin position="1"/>
        <end position="25"/>
    </location>
</feature>
<evidence type="ECO:0008006" key="4">
    <source>
        <dbReference type="Google" id="ProtNLM"/>
    </source>
</evidence>
<dbReference type="RefSeq" id="WP_125942443.1">
    <property type="nucleotide sequence ID" value="NZ_PXZH01000001.1"/>
</dbReference>
<gene>
    <name evidence="2" type="ORF">C7P63_01770</name>
</gene>
<name>A0A429Z825_9ENTE</name>
<keyword evidence="1" id="KW-0732">Signal</keyword>
<dbReference type="EMBL" id="PXZH01000001">
    <property type="protein sequence ID" value="RST89832.1"/>
    <property type="molecule type" value="Genomic_DNA"/>
</dbReference>
<comment type="caution">
    <text evidence="2">The sequence shown here is derived from an EMBL/GenBank/DDBJ whole genome shotgun (WGS) entry which is preliminary data.</text>
</comment>
<sequence>MKKIKLMSTLLVGATLLAAASPAFAADLKVLEEKKGTTTVEITDYTINPDTDLPSDPGAYTLDQVPNIDFGQHTLKDIKPNVVIGGTYDKDLGVTDTRPTQDSITKALAQIDKVEAEGKVEQTEIDKARTKWMNAVPAGAWKITASATELDGIGSSLTIDKDGTAVEVLKTPGVIVTEASTIPVGTKTYTLGEPKLTIANNNLQVKKYNGTITYTAQNAE</sequence>
<accession>A0A429Z825</accession>
<evidence type="ECO:0000313" key="2">
    <source>
        <dbReference type="EMBL" id="RST89832.1"/>
    </source>
</evidence>
<feature type="chain" id="PRO_5019009214" description="WxL domain-containing protein" evidence="1">
    <location>
        <begin position="26"/>
        <end position="220"/>
    </location>
</feature>
<dbReference type="Proteomes" id="UP000277864">
    <property type="component" value="Unassembled WGS sequence"/>
</dbReference>
<dbReference type="AlphaFoldDB" id="A0A429Z825"/>
<reference evidence="2 3" key="1">
    <citation type="submission" date="2018-03" db="EMBL/GenBank/DDBJ databases">
        <authorList>
            <person name="Gulvik C.A."/>
        </authorList>
    </citation>
    <scope>NUCLEOTIDE SEQUENCE [LARGE SCALE GENOMIC DNA]</scope>
    <source>
        <strain evidence="2 3">JCM 31581</strain>
    </source>
</reference>
<keyword evidence="3" id="KW-1185">Reference proteome</keyword>
<proteinExistence type="predicted"/>